<dbReference type="Proteomes" id="UP000247903">
    <property type="component" value="Unassembled WGS sequence"/>
</dbReference>
<sequence>MKPEIIQEDILQRVIFPSQNNHSDYIDNDIRRIFEADGKHEYENKIFNETVALCLPDTKVKIIIRNCDFKKGLVVRRTDAGSDKEYSIHIYKTNIPNKLVLPSWDACNKIDIDTCKVDKLYVTGKNKKISFYSSTLSEFHAEYGRCKLFKVENSAIEKFSLFKFESSKVEFDTDDLAIRDKKRFITRTAQTFDEVSEIYHKLVLKSAKSIKAKRQINYQLSKATSNWTSLIFGYFFKPLYVIYWMIGVVIVYAGLYHLLLHINFVQALYFSAYTFLTIGFSDVGQLSDASIAKAILIFTEGLFGITYCAAFLTSIINSSKK</sequence>
<organism evidence="3 4">
    <name type="scientific">Flavobacterium cheongpyeongense</name>
    <dbReference type="NCBI Taxonomy" id="2212651"/>
    <lineage>
        <taxon>Bacteria</taxon>
        <taxon>Pseudomonadati</taxon>
        <taxon>Bacteroidota</taxon>
        <taxon>Flavobacteriia</taxon>
        <taxon>Flavobacteriales</taxon>
        <taxon>Flavobacteriaceae</taxon>
        <taxon>Flavobacterium</taxon>
    </lineage>
</organism>
<feature type="domain" description="Potassium channel" evidence="2">
    <location>
        <begin position="245"/>
        <end position="316"/>
    </location>
</feature>
<dbReference type="Gene3D" id="1.10.287.70">
    <property type="match status" value="1"/>
</dbReference>
<dbReference type="OrthoDB" id="1308554at2"/>
<dbReference type="EMBL" id="QJHK01000003">
    <property type="protein sequence ID" value="PXY41844.1"/>
    <property type="molecule type" value="Genomic_DNA"/>
</dbReference>
<protein>
    <recommendedName>
        <fullName evidence="2">Potassium channel domain-containing protein</fullName>
    </recommendedName>
</protein>
<evidence type="ECO:0000259" key="2">
    <source>
        <dbReference type="Pfam" id="PF07885"/>
    </source>
</evidence>
<gene>
    <name evidence="3" type="ORF">DMB65_04575</name>
</gene>
<evidence type="ECO:0000313" key="3">
    <source>
        <dbReference type="EMBL" id="PXY41844.1"/>
    </source>
</evidence>
<evidence type="ECO:0000313" key="4">
    <source>
        <dbReference type="Proteomes" id="UP000247903"/>
    </source>
</evidence>
<dbReference type="RefSeq" id="WP_110305499.1">
    <property type="nucleotide sequence ID" value="NZ_QJHK01000003.1"/>
</dbReference>
<keyword evidence="4" id="KW-1185">Reference proteome</keyword>
<dbReference type="SUPFAM" id="SSF81324">
    <property type="entry name" value="Voltage-gated potassium channels"/>
    <property type="match status" value="1"/>
</dbReference>
<dbReference type="AlphaFoldDB" id="A0A2V4C6M8"/>
<dbReference type="Pfam" id="PF07885">
    <property type="entry name" value="Ion_trans_2"/>
    <property type="match status" value="1"/>
</dbReference>
<accession>A0A2V4C6M8</accession>
<comment type="caution">
    <text evidence="3">The sequence shown here is derived from an EMBL/GenBank/DDBJ whole genome shotgun (WGS) entry which is preliminary data.</text>
</comment>
<reference evidence="3 4" key="1">
    <citation type="submission" date="2018-05" db="EMBL/GenBank/DDBJ databases">
        <title>Flavobacterium sp. strain IMCC34759, incomplete genome.</title>
        <authorList>
            <person name="Joung Y."/>
            <person name="Cho J."/>
        </authorList>
    </citation>
    <scope>NUCLEOTIDE SEQUENCE [LARGE SCALE GENOMIC DNA]</scope>
    <source>
        <strain evidence="3 4">IMCC34759</strain>
    </source>
</reference>
<feature type="transmembrane region" description="Helical" evidence="1">
    <location>
        <begin position="239"/>
        <end position="258"/>
    </location>
</feature>
<keyword evidence="1" id="KW-0812">Transmembrane</keyword>
<feature type="transmembrane region" description="Helical" evidence="1">
    <location>
        <begin position="295"/>
        <end position="316"/>
    </location>
</feature>
<keyword evidence="1" id="KW-0472">Membrane</keyword>
<evidence type="ECO:0000256" key="1">
    <source>
        <dbReference type="SAM" id="Phobius"/>
    </source>
</evidence>
<proteinExistence type="predicted"/>
<keyword evidence="1" id="KW-1133">Transmembrane helix</keyword>
<name>A0A2V4C6M8_9FLAO</name>
<dbReference type="InterPro" id="IPR013099">
    <property type="entry name" value="K_chnl_dom"/>
</dbReference>
<feature type="transmembrane region" description="Helical" evidence="1">
    <location>
        <begin position="264"/>
        <end position="283"/>
    </location>
</feature>